<evidence type="ECO:0000256" key="1">
    <source>
        <dbReference type="ARBA" id="ARBA00009387"/>
    </source>
</evidence>
<evidence type="ECO:0000256" key="2">
    <source>
        <dbReference type="SAM" id="SignalP"/>
    </source>
</evidence>
<feature type="signal peptide" evidence="2">
    <location>
        <begin position="1"/>
        <end position="25"/>
    </location>
</feature>
<accession>A0A1H8L1R8</accession>
<evidence type="ECO:0000313" key="4">
    <source>
        <dbReference type="EMBL" id="SEN99067.1"/>
    </source>
</evidence>
<proteinExistence type="inferred from homology"/>
<dbReference type="OrthoDB" id="5945995at2"/>
<name>A0A1H8L1R8_9RHOB</name>
<feature type="chain" id="PRO_5010165750" evidence="2">
    <location>
        <begin position="26"/>
        <end position="227"/>
    </location>
</feature>
<dbReference type="InterPro" id="IPR023346">
    <property type="entry name" value="Lysozyme-like_dom_sf"/>
</dbReference>
<organism evidence="4 5">
    <name type="scientific">Pseudorhodobacter antarcticus</name>
    <dbReference type="NCBI Taxonomy" id="1077947"/>
    <lineage>
        <taxon>Bacteria</taxon>
        <taxon>Pseudomonadati</taxon>
        <taxon>Pseudomonadota</taxon>
        <taxon>Alphaproteobacteria</taxon>
        <taxon>Rhodobacterales</taxon>
        <taxon>Paracoccaceae</taxon>
        <taxon>Pseudorhodobacter</taxon>
    </lineage>
</organism>
<keyword evidence="5" id="KW-1185">Reference proteome</keyword>
<dbReference type="AlphaFoldDB" id="A0A1H8L1R8"/>
<gene>
    <name evidence="4" type="ORF">SAMN05216227_103729</name>
</gene>
<dbReference type="RefSeq" id="WP_082224906.1">
    <property type="nucleotide sequence ID" value="NZ_FOCO01000037.1"/>
</dbReference>
<evidence type="ECO:0000313" key="5">
    <source>
        <dbReference type="Proteomes" id="UP000183002"/>
    </source>
</evidence>
<dbReference type="Pfam" id="PF01464">
    <property type="entry name" value="SLT"/>
    <property type="match status" value="1"/>
</dbReference>
<reference evidence="4 5" key="1">
    <citation type="submission" date="2016-10" db="EMBL/GenBank/DDBJ databases">
        <authorList>
            <person name="de Groot N.N."/>
        </authorList>
    </citation>
    <scope>NUCLEOTIDE SEQUENCE [LARGE SCALE GENOMIC DNA]</scope>
    <source>
        <strain evidence="4 5">CGMCC 1.10836</strain>
    </source>
</reference>
<dbReference type="SUPFAM" id="SSF53955">
    <property type="entry name" value="Lysozyme-like"/>
    <property type="match status" value="1"/>
</dbReference>
<dbReference type="STRING" id="1077947.SAMN05216227_103729"/>
<dbReference type="InterPro" id="IPR008258">
    <property type="entry name" value="Transglycosylase_SLT_dom_1"/>
</dbReference>
<protein>
    <submittedName>
        <fullName evidence="4">Transglycosylase SLT domain-containing protein</fullName>
    </submittedName>
</protein>
<feature type="domain" description="Transglycosylase SLT" evidence="3">
    <location>
        <begin position="89"/>
        <end position="163"/>
    </location>
</feature>
<comment type="similarity">
    <text evidence="1">Belongs to the virb1 family.</text>
</comment>
<sequence>MPDIKRSTLYALCLLPLFSSPPAVASASALCDAAALVASRQTGVPLSILRAVALAETGHTETDSQAFSSWPWAVQSQNRGNWFDTKETAISYVQTLLGAGTRNVDIGCFQLNFHWHGANFNSLEEMINPTNNALYAAQYLDHLFQQTNDWRTAVGRYHSKDSARANAYVQRLEKIYATHLASASNGTSQPARPDDQPAIAPRFGLTKARGAIIQAVEKPRSLIAGSP</sequence>
<evidence type="ECO:0000259" key="3">
    <source>
        <dbReference type="Pfam" id="PF01464"/>
    </source>
</evidence>
<dbReference type="EMBL" id="FOCO01000037">
    <property type="protein sequence ID" value="SEN99067.1"/>
    <property type="molecule type" value="Genomic_DNA"/>
</dbReference>
<keyword evidence="2" id="KW-0732">Signal</keyword>
<dbReference type="Proteomes" id="UP000183002">
    <property type="component" value="Unassembled WGS sequence"/>
</dbReference>